<accession>A0ACB8ZL97</accession>
<keyword evidence="2" id="KW-1185">Reference proteome</keyword>
<reference evidence="2" key="1">
    <citation type="journal article" date="2022" name="Mol. Ecol. Resour.">
        <title>The genomes of chicory, endive, great burdock and yacon provide insights into Asteraceae palaeo-polyploidization history and plant inulin production.</title>
        <authorList>
            <person name="Fan W."/>
            <person name="Wang S."/>
            <person name="Wang H."/>
            <person name="Wang A."/>
            <person name="Jiang F."/>
            <person name="Liu H."/>
            <person name="Zhao H."/>
            <person name="Xu D."/>
            <person name="Zhang Y."/>
        </authorList>
    </citation>
    <scope>NUCLEOTIDE SEQUENCE [LARGE SCALE GENOMIC DNA]</scope>
    <source>
        <strain evidence="2">cv. Punajuju</strain>
    </source>
</reference>
<proteinExistence type="predicted"/>
<reference evidence="1 2" key="2">
    <citation type="journal article" date="2022" name="Mol. Ecol. Resour.">
        <title>The genomes of chicory, endive, great burdock and yacon provide insights into Asteraceae paleo-polyploidization history and plant inulin production.</title>
        <authorList>
            <person name="Fan W."/>
            <person name="Wang S."/>
            <person name="Wang H."/>
            <person name="Wang A."/>
            <person name="Jiang F."/>
            <person name="Liu H."/>
            <person name="Zhao H."/>
            <person name="Xu D."/>
            <person name="Zhang Y."/>
        </authorList>
    </citation>
    <scope>NUCLEOTIDE SEQUENCE [LARGE SCALE GENOMIC DNA]</scope>
    <source>
        <strain evidence="2">cv. Punajuju</strain>
        <tissue evidence="1">Leaves</tissue>
    </source>
</reference>
<evidence type="ECO:0000313" key="2">
    <source>
        <dbReference type="Proteomes" id="UP001055811"/>
    </source>
</evidence>
<comment type="caution">
    <text evidence="1">The sequence shown here is derived from an EMBL/GenBank/DDBJ whole genome shotgun (WGS) entry which is preliminary data.</text>
</comment>
<evidence type="ECO:0000313" key="1">
    <source>
        <dbReference type="EMBL" id="KAI3698450.1"/>
    </source>
</evidence>
<gene>
    <name evidence="1" type="ORF">L2E82_42004</name>
</gene>
<protein>
    <submittedName>
        <fullName evidence="1">Uncharacterized protein</fullName>
    </submittedName>
</protein>
<organism evidence="1 2">
    <name type="scientific">Cichorium intybus</name>
    <name type="common">Chicory</name>
    <dbReference type="NCBI Taxonomy" id="13427"/>
    <lineage>
        <taxon>Eukaryota</taxon>
        <taxon>Viridiplantae</taxon>
        <taxon>Streptophyta</taxon>
        <taxon>Embryophyta</taxon>
        <taxon>Tracheophyta</taxon>
        <taxon>Spermatophyta</taxon>
        <taxon>Magnoliopsida</taxon>
        <taxon>eudicotyledons</taxon>
        <taxon>Gunneridae</taxon>
        <taxon>Pentapetalae</taxon>
        <taxon>asterids</taxon>
        <taxon>campanulids</taxon>
        <taxon>Asterales</taxon>
        <taxon>Asteraceae</taxon>
        <taxon>Cichorioideae</taxon>
        <taxon>Cichorieae</taxon>
        <taxon>Cichoriinae</taxon>
        <taxon>Cichorium</taxon>
    </lineage>
</organism>
<sequence length="88" mass="10267">MMNPYNFQTRSLSLSQISNIKYSNSKLLIRRLSYLKYQISPRLTFPLFTHRERLYLSLSSSSWIPLTGSVSFCGFVNLVTKSRNNLQI</sequence>
<dbReference type="Proteomes" id="UP001055811">
    <property type="component" value="Linkage Group LG08"/>
</dbReference>
<dbReference type="EMBL" id="CM042016">
    <property type="protein sequence ID" value="KAI3698450.1"/>
    <property type="molecule type" value="Genomic_DNA"/>
</dbReference>
<name>A0ACB8ZL97_CICIN</name>